<name>A0A3N7JPH5_9BURK</name>
<reference evidence="1 2" key="1">
    <citation type="submission" date="2018-08" db="EMBL/GenBank/DDBJ databases">
        <authorList>
            <person name="Khan S.A."/>
            <person name="Jeon C.O."/>
            <person name="Chun B.H."/>
            <person name="Jeong S.E."/>
        </authorList>
    </citation>
    <scope>NUCLEOTIDE SEQUENCE [LARGE SCALE GENOMIC DNA]</scope>
    <source>
        <strain evidence="1 2">S-16</strain>
    </source>
</reference>
<protein>
    <submittedName>
        <fullName evidence="1">Uncharacterized protein</fullName>
    </submittedName>
</protein>
<gene>
    <name evidence="1" type="ORF">DZC73_17720</name>
</gene>
<dbReference type="Proteomes" id="UP000267464">
    <property type="component" value="Unassembled WGS sequence"/>
</dbReference>
<sequence length="78" mass="8236">MGTMAAPSGQRARKGWEKAMSIDATETNPDDFAAREPALHMAGPDDDGSIGYECADPALCAPEWAGQGDASRPGWTLR</sequence>
<organism evidence="1 2">
    <name type="scientific">Piscinibacter terrae</name>
    <dbReference type="NCBI Taxonomy" id="2496871"/>
    <lineage>
        <taxon>Bacteria</taxon>
        <taxon>Pseudomonadati</taxon>
        <taxon>Pseudomonadota</taxon>
        <taxon>Betaproteobacteria</taxon>
        <taxon>Burkholderiales</taxon>
        <taxon>Sphaerotilaceae</taxon>
        <taxon>Piscinibacter</taxon>
    </lineage>
</organism>
<dbReference type="EMBL" id="QUSW01000005">
    <property type="protein sequence ID" value="RQP22969.1"/>
    <property type="molecule type" value="Genomic_DNA"/>
</dbReference>
<evidence type="ECO:0000313" key="1">
    <source>
        <dbReference type="EMBL" id="RQP22969.1"/>
    </source>
</evidence>
<dbReference type="AlphaFoldDB" id="A0A3N7JPH5"/>
<proteinExistence type="predicted"/>
<keyword evidence="2" id="KW-1185">Reference proteome</keyword>
<accession>A0A3N7JPH5</accession>
<evidence type="ECO:0000313" key="2">
    <source>
        <dbReference type="Proteomes" id="UP000267464"/>
    </source>
</evidence>
<comment type="caution">
    <text evidence="1">The sequence shown here is derived from an EMBL/GenBank/DDBJ whole genome shotgun (WGS) entry which is preliminary data.</text>
</comment>
<reference evidence="1 2" key="2">
    <citation type="submission" date="2018-12" db="EMBL/GenBank/DDBJ databases">
        <title>Rhizobacter gummiphilus sp. nov., a rubber-degrading bacterium isolated from the soil of a botanical garden in Japan.</title>
        <authorList>
            <person name="Shunsuke S.S."/>
        </authorList>
    </citation>
    <scope>NUCLEOTIDE SEQUENCE [LARGE SCALE GENOMIC DNA]</scope>
    <source>
        <strain evidence="1 2">S-16</strain>
    </source>
</reference>